<reference evidence="1 2" key="1">
    <citation type="submission" date="2019-02" db="EMBL/GenBank/DDBJ databases">
        <title>Apibacter muscae sp. nov.: a novel member of the house fly microbiota.</title>
        <authorList>
            <person name="Park R."/>
        </authorList>
    </citation>
    <scope>NUCLEOTIDE SEQUENCE [LARGE SCALE GENOMIC DNA]</scope>
    <source>
        <strain evidence="1 2">AL1</strain>
    </source>
</reference>
<dbReference type="OrthoDB" id="619618at2"/>
<accession>A0A563DHY7</accession>
<gene>
    <name evidence="1" type="ORF">ETU09_01625</name>
</gene>
<dbReference type="RefSeq" id="WP_146261390.1">
    <property type="nucleotide sequence ID" value="NZ_SELG01000029.1"/>
</dbReference>
<evidence type="ECO:0000313" key="1">
    <source>
        <dbReference type="EMBL" id="TWP29702.1"/>
    </source>
</evidence>
<evidence type="ECO:0000313" key="2">
    <source>
        <dbReference type="Proteomes" id="UP000319499"/>
    </source>
</evidence>
<dbReference type="EMBL" id="SELH01000013">
    <property type="protein sequence ID" value="TWP29702.1"/>
    <property type="molecule type" value="Genomic_DNA"/>
</dbReference>
<dbReference type="Proteomes" id="UP000319499">
    <property type="component" value="Unassembled WGS sequence"/>
</dbReference>
<sequence>MPHPIIQDTQLECSQGTKPTPIQITSQSFVCIAGKLQATEADKEANTNIIPFGLCKLKPISGGYLPCQPALIKWQNTSVFTIDGKQELTTDSFCMCSTGGKVTPKTDINSSFENIQ</sequence>
<organism evidence="1 2">
    <name type="scientific">Apibacter muscae</name>
    <dbReference type="NCBI Taxonomy" id="2509004"/>
    <lineage>
        <taxon>Bacteria</taxon>
        <taxon>Pseudomonadati</taxon>
        <taxon>Bacteroidota</taxon>
        <taxon>Flavobacteriia</taxon>
        <taxon>Flavobacteriales</taxon>
        <taxon>Weeksellaceae</taxon>
        <taxon>Apibacter</taxon>
    </lineage>
</organism>
<dbReference type="AlphaFoldDB" id="A0A563DHY7"/>
<protein>
    <submittedName>
        <fullName evidence="1">DUF4280 domain-containing protein</fullName>
    </submittedName>
</protein>
<dbReference type="InterPro" id="IPR025460">
    <property type="entry name" value="DUF4280"/>
</dbReference>
<comment type="caution">
    <text evidence="1">The sequence shown here is derived from an EMBL/GenBank/DDBJ whole genome shotgun (WGS) entry which is preliminary data.</text>
</comment>
<name>A0A563DHY7_9FLAO</name>
<dbReference type="Pfam" id="PF14107">
    <property type="entry name" value="DUF4280"/>
    <property type="match status" value="1"/>
</dbReference>
<proteinExistence type="predicted"/>
<keyword evidence="2" id="KW-1185">Reference proteome</keyword>